<dbReference type="Gene3D" id="3.40.50.1820">
    <property type="entry name" value="alpha/beta hydrolase"/>
    <property type="match status" value="1"/>
</dbReference>
<dbReference type="AlphaFoldDB" id="A0A4U1BM58"/>
<dbReference type="OrthoDB" id="8478808at2"/>
<evidence type="ECO:0000313" key="2">
    <source>
        <dbReference type="Proteomes" id="UP000305675"/>
    </source>
</evidence>
<reference evidence="1 2" key="1">
    <citation type="submission" date="2019-04" db="EMBL/GenBank/DDBJ databases">
        <authorList>
            <person name="Hwang J.C."/>
        </authorList>
    </citation>
    <scope>NUCLEOTIDE SEQUENCE [LARGE SCALE GENOMIC DNA]</scope>
    <source>
        <strain evidence="1 2">IMCC35002</strain>
    </source>
</reference>
<proteinExistence type="predicted"/>
<dbReference type="RefSeq" id="WP_136864002.1">
    <property type="nucleotide sequence ID" value="NZ_SWCJ01000011.1"/>
</dbReference>
<accession>A0A4U1BM58</accession>
<name>A0A4U1BM58_9GAMM</name>
<dbReference type="EMBL" id="SWCJ01000011">
    <property type="protein sequence ID" value="TKB53642.1"/>
    <property type="molecule type" value="Genomic_DNA"/>
</dbReference>
<comment type="caution">
    <text evidence="1">The sequence shown here is derived from an EMBL/GenBank/DDBJ whole genome shotgun (WGS) entry which is preliminary data.</text>
</comment>
<keyword evidence="2" id="KW-1185">Reference proteome</keyword>
<protein>
    <recommendedName>
        <fullName evidence="3">Dienelactone hydrolase</fullName>
    </recommendedName>
</protein>
<organism evidence="1 2">
    <name type="scientific">Ferrimonas aestuarii</name>
    <dbReference type="NCBI Taxonomy" id="2569539"/>
    <lineage>
        <taxon>Bacteria</taxon>
        <taxon>Pseudomonadati</taxon>
        <taxon>Pseudomonadota</taxon>
        <taxon>Gammaproteobacteria</taxon>
        <taxon>Alteromonadales</taxon>
        <taxon>Ferrimonadaceae</taxon>
        <taxon>Ferrimonas</taxon>
    </lineage>
</organism>
<dbReference type="SUPFAM" id="SSF53474">
    <property type="entry name" value="alpha/beta-Hydrolases"/>
    <property type="match status" value="1"/>
</dbReference>
<gene>
    <name evidence="1" type="ORF">FCL42_13770</name>
</gene>
<evidence type="ECO:0000313" key="1">
    <source>
        <dbReference type="EMBL" id="TKB53642.1"/>
    </source>
</evidence>
<dbReference type="Proteomes" id="UP000305675">
    <property type="component" value="Unassembled WGS sequence"/>
</dbReference>
<dbReference type="InterPro" id="IPR029058">
    <property type="entry name" value="AB_hydrolase_fold"/>
</dbReference>
<evidence type="ECO:0008006" key="3">
    <source>
        <dbReference type="Google" id="ProtNLM"/>
    </source>
</evidence>
<sequence length="182" mass="20426">MKVLWVTDIWGVHSSQNAEFEQLKSQVEQCERLDPYAGQPFVFDDEQQAYDYFQCRCSAPGYAELLRKWLEKHNEPVILLGFSAGANAIASTLTNHPFPQVVGTILIYGNRLPELQSPLTQPSHLLLCNQDSGVNEWQPQWPAQLQHSSLGHGFMNPRCPNFDQAGAASAWSWVAETIKALA</sequence>